<gene>
    <name evidence="7" type="ORF">C7380_1031</name>
</gene>
<dbReference type="HAMAP" id="MF_00636">
    <property type="entry name" value="RapZ_like"/>
    <property type="match status" value="1"/>
</dbReference>
<evidence type="ECO:0000313" key="8">
    <source>
        <dbReference type="Proteomes" id="UP000245921"/>
    </source>
</evidence>
<dbReference type="InterPro" id="IPR005337">
    <property type="entry name" value="RapZ-like"/>
</dbReference>
<dbReference type="SUPFAM" id="SSF52540">
    <property type="entry name" value="P-loop containing nucleoside triphosphate hydrolases"/>
    <property type="match status" value="1"/>
</dbReference>
<evidence type="ECO:0000313" key="7">
    <source>
        <dbReference type="EMBL" id="PWJ95826.1"/>
    </source>
</evidence>
<keyword evidence="2 4" id="KW-0067">ATP-binding</keyword>
<dbReference type="Proteomes" id="UP000245921">
    <property type="component" value="Unassembled WGS sequence"/>
</dbReference>
<evidence type="ECO:0000256" key="2">
    <source>
        <dbReference type="ARBA" id="ARBA00022840"/>
    </source>
</evidence>
<feature type="domain" description="RapZ-like N-terminal" evidence="5">
    <location>
        <begin position="7"/>
        <end position="152"/>
    </location>
</feature>
<feature type="binding site" evidence="4">
    <location>
        <begin position="61"/>
        <end position="64"/>
    </location>
    <ligand>
        <name>GTP</name>
        <dbReference type="ChEBI" id="CHEBI:37565"/>
    </ligand>
</feature>
<dbReference type="Pfam" id="PF03668">
    <property type="entry name" value="RapZ-like_N"/>
    <property type="match status" value="1"/>
</dbReference>
<keyword evidence="8" id="KW-1185">Reference proteome</keyword>
<organism evidence="7 8">
    <name type="scientific">Oceanotoga teriensis</name>
    <dbReference type="NCBI Taxonomy" id="515440"/>
    <lineage>
        <taxon>Bacteria</taxon>
        <taxon>Thermotogati</taxon>
        <taxon>Thermotogota</taxon>
        <taxon>Thermotogae</taxon>
        <taxon>Petrotogales</taxon>
        <taxon>Petrotogaceae</taxon>
        <taxon>Oceanotoga</taxon>
    </lineage>
</organism>
<dbReference type="Gene3D" id="3.40.50.300">
    <property type="entry name" value="P-loop containing nucleotide triphosphate hydrolases"/>
    <property type="match status" value="1"/>
</dbReference>
<feature type="domain" description="RapZ C-terminal" evidence="6">
    <location>
        <begin position="164"/>
        <end position="283"/>
    </location>
</feature>
<dbReference type="EMBL" id="QGGI01000003">
    <property type="protein sequence ID" value="PWJ95826.1"/>
    <property type="molecule type" value="Genomic_DNA"/>
</dbReference>
<dbReference type="AlphaFoldDB" id="A0AA45HJB6"/>
<proteinExistence type="inferred from homology"/>
<keyword evidence="3 4" id="KW-0342">GTP-binding</keyword>
<accession>A0AA45HJB6</accession>
<dbReference type="RefSeq" id="WP_109603947.1">
    <property type="nucleotide sequence ID" value="NZ_QGGI01000003.1"/>
</dbReference>
<dbReference type="NCBIfam" id="NF003828">
    <property type="entry name" value="PRK05416.1"/>
    <property type="match status" value="1"/>
</dbReference>
<dbReference type="GO" id="GO:0005524">
    <property type="term" value="F:ATP binding"/>
    <property type="evidence" value="ECO:0007669"/>
    <property type="project" value="UniProtKB-UniRule"/>
</dbReference>
<evidence type="ECO:0000259" key="5">
    <source>
        <dbReference type="Pfam" id="PF03668"/>
    </source>
</evidence>
<evidence type="ECO:0000256" key="1">
    <source>
        <dbReference type="ARBA" id="ARBA00022741"/>
    </source>
</evidence>
<comment type="caution">
    <text evidence="7">The sequence shown here is derived from an EMBL/GenBank/DDBJ whole genome shotgun (WGS) entry which is preliminary data.</text>
</comment>
<sequence length="285" mass="33567">MDTKPRIFIITGLSGAGKTFLLKTLEDENYYTVDNVPPHLINSFLDVIRTSNVRKLALVSDLRWKNPQELVNSFLSIENNAPENMEIKKVFLEADNQTLMNRFRKSRRSHPLGTPVLEAIEKERKLLNEIKNISDIIMDTSNTEPYEFRKNFLMRINEGKRTLKMNIMSFGFKHGIPEYSDYIYDVRYLPNPYYFTDMYKLTGLDEKVRIYLEEFEQTHKTVQILEEAIEIIMKEYTESGRVEAYFCVGCTGGKHRSVYVAQRIYDEMKKRGFDVILQHRDIDKE</sequence>
<keyword evidence="1 4" id="KW-0547">Nucleotide-binding</keyword>
<dbReference type="PIRSF" id="PIRSF005052">
    <property type="entry name" value="P-loopkin"/>
    <property type="match status" value="1"/>
</dbReference>
<dbReference type="InterPro" id="IPR053930">
    <property type="entry name" value="RapZ-like_N"/>
</dbReference>
<evidence type="ECO:0000259" key="6">
    <source>
        <dbReference type="Pfam" id="PF22740"/>
    </source>
</evidence>
<evidence type="ECO:0000256" key="4">
    <source>
        <dbReference type="HAMAP-Rule" id="MF_00636"/>
    </source>
</evidence>
<dbReference type="InterPro" id="IPR027417">
    <property type="entry name" value="P-loop_NTPase"/>
</dbReference>
<reference evidence="7 8" key="1">
    <citation type="submission" date="2018-05" db="EMBL/GenBank/DDBJ databases">
        <title>Genomic Encyclopedia of Type Strains, Phase IV (KMG-IV): sequencing the most valuable type-strain genomes for metagenomic binning, comparative biology and taxonomic classification.</title>
        <authorList>
            <person name="Goeker M."/>
        </authorList>
    </citation>
    <scope>NUCLEOTIDE SEQUENCE [LARGE SCALE GENOMIC DNA]</scope>
    <source>
        <strain evidence="7 8">DSM 24906</strain>
    </source>
</reference>
<dbReference type="PANTHER" id="PTHR30448:SF0">
    <property type="entry name" value="RNASE ADAPTER PROTEIN RAPZ"/>
    <property type="match status" value="1"/>
</dbReference>
<feature type="binding site" evidence="4">
    <location>
        <begin position="12"/>
        <end position="19"/>
    </location>
    <ligand>
        <name>ATP</name>
        <dbReference type="ChEBI" id="CHEBI:30616"/>
    </ligand>
</feature>
<dbReference type="InterPro" id="IPR053931">
    <property type="entry name" value="RapZ_C"/>
</dbReference>
<dbReference type="Pfam" id="PF22740">
    <property type="entry name" value="PapZ_C"/>
    <property type="match status" value="1"/>
</dbReference>
<protein>
    <submittedName>
        <fullName evidence="7">UPF0042 nucleotide-binding protein</fullName>
    </submittedName>
</protein>
<evidence type="ECO:0000256" key="3">
    <source>
        <dbReference type="ARBA" id="ARBA00023134"/>
    </source>
</evidence>
<name>A0AA45HJB6_9BACT</name>
<dbReference type="PANTHER" id="PTHR30448">
    <property type="entry name" value="RNASE ADAPTER PROTEIN RAPZ"/>
    <property type="match status" value="1"/>
</dbReference>
<dbReference type="GO" id="GO:0005525">
    <property type="term" value="F:GTP binding"/>
    <property type="evidence" value="ECO:0007669"/>
    <property type="project" value="UniProtKB-UniRule"/>
</dbReference>